<keyword evidence="3" id="KW-1185">Reference proteome</keyword>
<proteinExistence type="predicted"/>
<accession>A0A3D8S545</accession>
<organism evidence="2 3">
    <name type="scientific">Aspergillus mulundensis</name>
    <dbReference type="NCBI Taxonomy" id="1810919"/>
    <lineage>
        <taxon>Eukaryota</taxon>
        <taxon>Fungi</taxon>
        <taxon>Dikarya</taxon>
        <taxon>Ascomycota</taxon>
        <taxon>Pezizomycotina</taxon>
        <taxon>Eurotiomycetes</taxon>
        <taxon>Eurotiomycetidae</taxon>
        <taxon>Eurotiales</taxon>
        <taxon>Aspergillaceae</taxon>
        <taxon>Aspergillus</taxon>
        <taxon>Aspergillus subgen. Nidulantes</taxon>
    </lineage>
</organism>
<evidence type="ECO:0000313" key="3">
    <source>
        <dbReference type="Proteomes" id="UP000256690"/>
    </source>
</evidence>
<dbReference type="AlphaFoldDB" id="A0A3D8S545"/>
<evidence type="ECO:0000313" key="2">
    <source>
        <dbReference type="EMBL" id="RDW81422.1"/>
    </source>
</evidence>
<dbReference type="GeneID" id="38115349"/>
<sequence>MVAAHAGLVRESGQKELPSTFDAKSRALLPHTSQAGGMVTRPATAECLNGEDAADWHQYLQVLQKRRPVEDVKREWAHGFSGVRELQEDVVRVKDQIHTMMRGFRKEVGIETQPVTGERLASRYQAIDLSCQTQWKYNP</sequence>
<gene>
    <name evidence="2" type="ORF">DSM5745_04979</name>
</gene>
<evidence type="ECO:0000256" key="1">
    <source>
        <dbReference type="SAM" id="MobiDB-lite"/>
    </source>
</evidence>
<dbReference type="EMBL" id="PVWQ01000005">
    <property type="protein sequence ID" value="RDW81422.1"/>
    <property type="molecule type" value="Genomic_DNA"/>
</dbReference>
<feature type="region of interest" description="Disordered" evidence="1">
    <location>
        <begin position="1"/>
        <end position="21"/>
    </location>
</feature>
<comment type="caution">
    <text evidence="2">The sequence shown here is derived from an EMBL/GenBank/DDBJ whole genome shotgun (WGS) entry which is preliminary data.</text>
</comment>
<name>A0A3D8S545_9EURO</name>
<reference evidence="2 3" key="1">
    <citation type="journal article" date="2018" name="IMA Fungus">
        <title>IMA Genome-F 9: Draft genome sequence of Annulohypoxylon stygium, Aspergillus mulundensis, Berkeleyomyces basicola (syn. Thielaviopsis basicola), Ceratocystis smalleyi, two Cercospora beticola strains, Coleophoma cylindrospora, Fusarium fracticaudum, Phialophora cf. hyalina, and Morchella septimelata.</title>
        <authorList>
            <person name="Wingfield B.D."/>
            <person name="Bills G.F."/>
            <person name="Dong Y."/>
            <person name="Huang W."/>
            <person name="Nel W.J."/>
            <person name="Swalarsk-Parry B.S."/>
            <person name="Vaghefi N."/>
            <person name="Wilken P.M."/>
            <person name="An Z."/>
            <person name="de Beer Z.W."/>
            <person name="De Vos L."/>
            <person name="Chen L."/>
            <person name="Duong T.A."/>
            <person name="Gao Y."/>
            <person name="Hammerbacher A."/>
            <person name="Kikkert J.R."/>
            <person name="Li Y."/>
            <person name="Li H."/>
            <person name="Li K."/>
            <person name="Li Q."/>
            <person name="Liu X."/>
            <person name="Ma X."/>
            <person name="Naidoo K."/>
            <person name="Pethybridge S.J."/>
            <person name="Sun J."/>
            <person name="Steenkamp E.T."/>
            <person name="van der Nest M.A."/>
            <person name="van Wyk S."/>
            <person name="Wingfield M.J."/>
            <person name="Xiong C."/>
            <person name="Yue Q."/>
            <person name="Zhang X."/>
        </authorList>
    </citation>
    <scope>NUCLEOTIDE SEQUENCE [LARGE SCALE GENOMIC DNA]</scope>
    <source>
        <strain evidence="2 3">DSM 5745</strain>
    </source>
</reference>
<protein>
    <submittedName>
        <fullName evidence="2">Uncharacterized protein</fullName>
    </submittedName>
</protein>
<dbReference type="RefSeq" id="XP_026604475.1">
    <property type="nucleotide sequence ID" value="XM_026746995.1"/>
</dbReference>
<dbReference type="Proteomes" id="UP000256690">
    <property type="component" value="Unassembled WGS sequence"/>
</dbReference>